<evidence type="ECO:0000313" key="1">
    <source>
        <dbReference type="EMBL" id="GAA1543618.1"/>
    </source>
</evidence>
<reference evidence="1 2" key="1">
    <citation type="journal article" date="2019" name="Int. J. Syst. Evol. Microbiol.">
        <title>The Global Catalogue of Microorganisms (GCM) 10K type strain sequencing project: providing services to taxonomists for standard genome sequencing and annotation.</title>
        <authorList>
            <consortium name="The Broad Institute Genomics Platform"/>
            <consortium name="The Broad Institute Genome Sequencing Center for Infectious Disease"/>
            <person name="Wu L."/>
            <person name="Ma J."/>
        </authorList>
    </citation>
    <scope>NUCLEOTIDE SEQUENCE [LARGE SCALE GENOMIC DNA]</scope>
    <source>
        <strain evidence="1 2">JCM 14942</strain>
    </source>
</reference>
<evidence type="ECO:0000313" key="2">
    <source>
        <dbReference type="Proteomes" id="UP001500842"/>
    </source>
</evidence>
<dbReference type="EMBL" id="BAAAOR010000040">
    <property type="protein sequence ID" value="GAA1543618.1"/>
    <property type="molecule type" value="Genomic_DNA"/>
</dbReference>
<organism evidence="1 2">
    <name type="scientific">Nocardioides humi</name>
    <dbReference type="NCBI Taxonomy" id="449461"/>
    <lineage>
        <taxon>Bacteria</taxon>
        <taxon>Bacillati</taxon>
        <taxon>Actinomycetota</taxon>
        <taxon>Actinomycetes</taxon>
        <taxon>Propionibacteriales</taxon>
        <taxon>Nocardioidaceae</taxon>
        <taxon>Nocardioides</taxon>
    </lineage>
</organism>
<keyword evidence="2" id="KW-1185">Reference proteome</keyword>
<proteinExistence type="predicted"/>
<dbReference type="Proteomes" id="UP001500842">
    <property type="component" value="Unassembled WGS sequence"/>
</dbReference>
<sequence length="274" mass="30344">MPDDQSADHADRPDVEIVEVTPQIAETWLSRNPNNRNLRRPVVDSYARDIEAGRWRLNGETVKFGPGGVLLDGQHRLSAVVQAGTSVPMVVVRNLGGDVMATVDTGAKRSYADALKLAGEENTTTLAAVVRRAVMWERGMRTNTGAIKPTALEMDDFLDRHPEIRASADLASRLASRETLPASVFGLCHHLFVRLDPEQADLFLMRVADGDEVPKEHPIAQLRRRITLLRVRGGRINETEGLALAIQTWNTVRAGHTRLRMPQALTNDNFPVPQ</sequence>
<accession>A0ABN2BLT5</accession>
<evidence type="ECO:0008006" key="3">
    <source>
        <dbReference type="Google" id="ProtNLM"/>
    </source>
</evidence>
<name>A0ABN2BLT5_9ACTN</name>
<comment type="caution">
    <text evidence="1">The sequence shown here is derived from an EMBL/GenBank/DDBJ whole genome shotgun (WGS) entry which is preliminary data.</text>
</comment>
<gene>
    <name evidence="1" type="ORF">GCM10009788_52640</name>
</gene>
<dbReference type="RefSeq" id="WP_141007047.1">
    <property type="nucleotide sequence ID" value="NZ_BAAAOR010000040.1"/>
</dbReference>
<protein>
    <recommendedName>
        <fullName evidence="3">ParB-like nuclease domain-containing protein</fullName>
    </recommendedName>
</protein>